<organism evidence="1 2">
    <name type="scientific">Novosphingobium aromaticivorans (strain ATCC 700278 / DSM 12444 / CCUG 56034 / CIP 105152 / NBRC 16084 / F199)</name>
    <dbReference type="NCBI Taxonomy" id="279238"/>
    <lineage>
        <taxon>Bacteria</taxon>
        <taxon>Pseudomonadati</taxon>
        <taxon>Pseudomonadota</taxon>
        <taxon>Alphaproteobacteria</taxon>
        <taxon>Sphingomonadales</taxon>
        <taxon>Sphingomonadaceae</taxon>
        <taxon>Novosphingobium</taxon>
    </lineage>
</organism>
<proteinExistence type="predicted"/>
<evidence type="ECO:0000313" key="2">
    <source>
        <dbReference type="Proteomes" id="UP000009134"/>
    </source>
</evidence>
<protein>
    <submittedName>
        <fullName evidence="1">Uncharacterized protein</fullName>
    </submittedName>
</protein>
<dbReference type="AlphaFoldDB" id="Q2GAZ7"/>
<dbReference type="EMBL" id="CP000248">
    <property type="protein sequence ID" value="ABD24976.1"/>
    <property type="molecule type" value="Genomic_DNA"/>
</dbReference>
<sequence length="104" mass="11576">MLYFLATAIGGRDLRNKTARGQGRPELLENGSVPTARKHVQVLKRVIQVNSNNAETKVVSHVQRSRNGLAQCVQLLQCRATAILVIFHYDLPPTLSRLTFAKNP</sequence>
<dbReference type="HOGENOM" id="CLU_2247237_0_0_5"/>
<accession>Q2GAZ7</accession>
<gene>
    <name evidence="1" type="ordered locus">Saro_0529</name>
</gene>
<dbReference type="KEGG" id="nar:Saro_0529"/>
<name>Q2GAZ7_NOVAD</name>
<keyword evidence="2" id="KW-1185">Reference proteome</keyword>
<reference evidence="2" key="1">
    <citation type="submission" date="2006-01" db="EMBL/GenBank/DDBJ databases">
        <title>Complete sequence of Novosphingobium aromaticivorans DSM 12444.</title>
        <authorList>
            <consortium name="US DOE Joint Genome Institute"/>
            <person name="Copeland A."/>
            <person name="Lucas S."/>
            <person name="Lapidus A."/>
            <person name="Barry K."/>
            <person name="Detter J.C."/>
            <person name="Glavina T."/>
            <person name="Hammon N."/>
            <person name="Israni S."/>
            <person name="Pitluck S."/>
            <person name="Chain P."/>
            <person name="Malfatti S."/>
            <person name="Shin M."/>
            <person name="Vergez L."/>
            <person name="Schmutz J."/>
            <person name="Larimer F."/>
            <person name="Land M."/>
            <person name="Kyrpides N."/>
            <person name="Ivanova N."/>
            <person name="Fredrickson J."/>
            <person name="Balkwill D."/>
            <person name="Romine M.F."/>
            <person name="Richardson P."/>
        </authorList>
    </citation>
    <scope>NUCLEOTIDE SEQUENCE [LARGE SCALE GENOMIC DNA]</scope>
    <source>
        <strain evidence="2">ATCC 700278 / DSM 12444 / CCUG 56034 / CIP 105152 / NBRC 16084 / F199</strain>
    </source>
</reference>
<dbReference type="Proteomes" id="UP000009134">
    <property type="component" value="Chromosome"/>
</dbReference>
<evidence type="ECO:0000313" key="1">
    <source>
        <dbReference type="EMBL" id="ABD24976.1"/>
    </source>
</evidence>